<keyword evidence="4 9" id="KW-0547">Nucleotide-binding</keyword>
<feature type="binding site" evidence="9">
    <location>
        <position position="72"/>
    </location>
    <ligand>
        <name>substrate</name>
    </ligand>
</feature>
<comment type="cofactor">
    <cofactor evidence="9">
        <name>Mg(2+)</name>
        <dbReference type="ChEBI" id="CHEBI:18420"/>
    </cofactor>
</comment>
<dbReference type="OrthoDB" id="9806661at2"/>
<dbReference type="STRING" id="33033.NW74_03660"/>
<evidence type="ECO:0000256" key="5">
    <source>
        <dbReference type="ARBA" id="ARBA00022840"/>
    </source>
</evidence>
<feature type="binding site" evidence="9">
    <location>
        <position position="16"/>
    </location>
    <ligand>
        <name>ATP</name>
        <dbReference type="ChEBI" id="CHEBI:30616"/>
    </ligand>
</feature>
<comment type="subunit">
    <text evidence="9">Homohexamer.</text>
</comment>
<evidence type="ECO:0000256" key="3">
    <source>
        <dbReference type="ARBA" id="ARBA00022695"/>
    </source>
</evidence>
<dbReference type="NCBIfam" id="TIGR01510">
    <property type="entry name" value="coaD_prev_kdtB"/>
    <property type="match status" value="1"/>
</dbReference>
<evidence type="ECO:0000256" key="2">
    <source>
        <dbReference type="ARBA" id="ARBA00022679"/>
    </source>
</evidence>
<keyword evidence="7 9" id="KW-0173">Coenzyme A biosynthesis</keyword>
<feature type="binding site" evidence="9">
    <location>
        <position position="86"/>
    </location>
    <ligand>
        <name>substrate</name>
    </ligand>
</feature>
<feature type="binding site" evidence="9">
    <location>
        <begin position="121"/>
        <end position="127"/>
    </location>
    <ligand>
        <name>ATP</name>
        <dbReference type="ChEBI" id="CHEBI:30616"/>
    </ligand>
</feature>
<dbReference type="InterPro" id="IPR004821">
    <property type="entry name" value="Cyt_trans-like"/>
</dbReference>
<evidence type="ECO:0000256" key="9">
    <source>
        <dbReference type="HAMAP-Rule" id="MF_00151"/>
    </source>
</evidence>
<evidence type="ECO:0000256" key="7">
    <source>
        <dbReference type="ARBA" id="ARBA00022993"/>
    </source>
</evidence>
<evidence type="ECO:0000313" key="12">
    <source>
        <dbReference type="EMBL" id="MBF1307040.1"/>
    </source>
</evidence>
<feature type="binding site" evidence="9">
    <location>
        <position position="97"/>
    </location>
    <ligand>
        <name>ATP</name>
        <dbReference type="ChEBI" id="CHEBI:30616"/>
    </ligand>
</feature>
<dbReference type="InterPro" id="IPR014729">
    <property type="entry name" value="Rossmann-like_a/b/a_fold"/>
</dbReference>
<dbReference type="InterPro" id="IPR001980">
    <property type="entry name" value="PPAT"/>
</dbReference>
<feature type="domain" description="Cytidyltransferase-like" evidence="10">
    <location>
        <begin position="4"/>
        <end position="131"/>
    </location>
</feature>
<comment type="catalytic activity">
    <reaction evidence="8 9">
        <text>(R)-4'-phosphopantetheine + ATP + H(+) = 3'-dephospho-CoA + diphosphate</text>
        <dbReference type="Rhea" id="RHEA:19801"/>
        <dbReference type="ChEBI" id="CHEBI:15378"/>
        <dbReference type="ChEBI" id="CHEBI:30616"/>
        <dbReference type="ChEBI" id="CHEBI:33019"/>
        <dbReference type="ChEBI" id="CHEBI:57328"/>
        <dbReference type="ChEBI" id="CHEBI:61723"/>
        <dbReference type="EC" id="2.7.7.3"/>
    </reaction>
</comment>
<comment type="pathway">
    <text evidence="9">Cofactor biosynthesis; coenzyme A biosynthesis; CoA from (R)-pantothenate: step 4/5.</text>
</comment>
<comment type="function">
    <text evidence="9">Reversibly transfers an adenylyl group from ATP to 4'-phosphopantetheine, yielding dephospho-CoA (dPCoA) and pyrophosphate.</text>
</comment>
<feature type="binding site" evidence="9">
    <location>
        <position position="8"/>
    </location>
    <ligand>
        <name>substrate</name>
    </ligand>
</feature>
<reference evidence="11 14" key="1">
    <citation type="submission" date="2014-10" db="EMBL/GenBank/DDBJ databases">
        <title>Complete genome sequence of Parvimonas micra KCOM 1535 (= ChDC B708).</title>
        <authorList>
            <person name="Kook J.-K."/>
            <person name="Park S.-N."/>
            <person name="Lim Y.K."/>
            <person name="Roh H."/>
        </authorList>
    </citation>
    <scope>NUCLEOTIDE SEQUENCE [LARGE SCALE GENOMIC DNA]</scope>
    <source>
        <strain evidence="11">KCOM 1535</strain>
        <strain evidence="14">KCOM 1535 / ChDC B708</strain>
    </source>
</reference>
<dbReference type="EMBL" id="JABZRE010000013">
    <property type="protein sequence ID" value="MBF1307040.1"/>
    <property type="molecule type" value="Genomic_DNA"/>
</dbReference>
<keyword evidence="1 9" id="KW-0963">Cytoplasm</keyword>
<feature type="site" description="Transition state stabilizer" evidence="9">
    <location>
        <position position="16"/>
    </location>
</feature>
<keyword evidence="2 9" id="KW-0808">Transferase</keyword>
<comment type="subcellular location">
    <subcellularLocation>
        <location evidence="9">Cytoplasm</location>
    </subcellularLocation>
</comment>
<sequence length="159" mass="18250">MKVIFPGSFDPLTNGHKSIVLKALNIFDSVDIVILNNINKNPLFSLEERKKIISNIFKEYKNVDVHVYCGLLSEYIRKNNINVLVRGVRNTLDFEAEKINAKVNKQLCGVETILFFSDDSEDYISSSIVKDIFFNGGNINLYVDKIVLDILSEKFRRNE</sequence>
<proteinExistence type="inferred from homology"/>
<dbReference type="UniPathway" id="UPA00241">
    <property type="reaction ID" value="UER00355"/>
</dbReference>
<dbReference type="RefSeq" id="WP_004833415.1">
    <property type="nucleotide sequence ID" value="NZ_BHYQ01000003.1"/>
</dbReference>
<reference evidence="13" key="3">
    <citation type="submission" date="2022-07" db="EMBL/GenBank/DDBJ databases">
        <title>Parvimonas micra travels from the subgingival sulcus of the human oral cavity to the colorectal adenocarcinoma.</title>
        <authorList>
            <person name="Conde-Perez K."/>
            <person name="Buetas E."/>
            <person name="Aja-Macaya P."/>
            <person name="Martin-De Arribas E."/>
            <person name="Iglesias-Corras I."/>
            <person name="Trigo-Tasende N."/>
            <person name="Nasser-Ali M."/>
            <person name="Estevez L.S."/>
            <person name="Rumbo-Feal S."/>
            <person name="Otero-Alen B."/>
            <person name="Noguera J.F."/>
            <person name="Concha A."/>
            <person name="Pardinas-Lopez S."/>
            <person name="Carda-Dieguez M."/>
            <person name="Gomez-Randulfe I."/>
            <person name="Martinez-Lago N."/>
            <person name="Ladra S."/>
            <person name="Aparicio L.A."/>
            <person name="Bou G."/>
            <person name="Mira A."/>
            <person name="Vallejo J.A."/>
            <person name="Poza M."/>
        </authorList>
    </citation>
    <scope>NUCLEOTIDE SEQUENCE</scope>
    <source>
        <strain evidence="13">PM79KC-AC-4</strain>
    </source>
</reference>
<dbReference type="AlphaFoldDB" id="A0A0B4S122"/>
<dbReference type="Proteomes" id="UP000031386">
    <property type="component" value="Chromosome"/>
</dbReference>
<dbReference type="HAMAP" id="MF_00151">
    <property type="entry name" value="PPAT_bact"/>
    <property type="match status" value="1"/>
</dbReference>
<feature type="binding site" evidence="9">
    <location>
        <begin position="87"/>
        <end position="89"/>
    </location>
    <ligand>
        <name>ATP</name>
        <dbReference type="ChEBI" id="CHEBI:30616"/>
    </ligand>
</feature>
<feature type="binding site" evidence="9">
    <location>
        <position position="40"/>
    </location>
    <ligand>
        <name>substrate</name>
    </ligand>
</feature>
<dbReference type="GO" id="GO:0004595">
    <property type="term" value="F:pantetheine-phosphate adenylyltransferase activity"/>
    <property type="evidence" value="ECO:0007669"/>
    <property type="project" value="UniProtKB-UniRule"/>
</dbReference>
<dbReference type="GeneID" id="93385690"/>
<dbReference type="Pfam" id="PF01467">
    <property type="entry name" value="CTP_transf_like"/>
    <property type="match status" value="1"/>
</dbReference>
<protein>
    <recommendedName>
        <fullName evidence="9">Phosphopantetheine adenylyltransferase</fullName>
        <ecNumber evidence="9">2.7.7.3</ecNumber>
    </recommendedName>
    <alternativeName>
        <fullName evidence="9">Dephospho-CoA pyrophosphorylase</fullName>
    </alternativeName>
    <alternativeName>
        <fullName evidence="9">Pantetheine-phosphate adenylyltransferase</fullName>
        <shortName evidence="9">PPAT</shortName>
    </alternativeName>
</protein>
<accession>A0A0B4S122</accession>
<evidence type="ECO:0000256" key="4">
    <source>
        <dbReference type="ARBA" id="ARBA00022741"/>
    </source>
</evidence>
<organism evidence="11 14">
    <name type="scientific">Parvimonas micra</name>
    <dbReference type="NCBI Taxonomy" id="33033"/>
    <lineage>
        <taxon>Bacteria</taxon>
        <taxon>Bacillati</taxon>
        <taxon>Bacillota</taxon>
        <taxon>Tissierellia</taxon>
        <taxon>Tissierellales</taxon>
        <taxon>Peptoniphilaceae</taxon>
        <taxon>Parvimonas</taxon>
    </lineage>
</organism>
<dbReference type="Gene3D" id="3.40.50.620">
    <property type="entry name" value="HUPs"/>
    <property type="match status" value="1"/>
</dbReference>
<dbReference type="EC" id="2.7.7.3" evidence="9"/>
<dbReference type="SUPFAM" id="SSF52374">
    <property type="entry name" value="Nucleotidylyl transferase"/>
    <property type="match status" value="1"/>
</dbReference>
<gene>
    <name evidence="9 12" type="primary">coaD</name>
    <name evidence="12" type="ORF">HXM94_04595</name>
    <name evidence="13" type="ORF">NND69_00030</name>
    <name evidence="11" type="ORF">NW74_03660</name>
</gene>
<dbReference type="PRINTS" id="PR01020">
    <property type="entry name" value="LPSBIOSNTHSS"/>
</dbReference>
<dbReference type="GO" id="GO:0015937">
    <property type="term" value="P:coenzyme A biosynthetic process"/>
    <property type="evidence" value="ECO:0007669"/>
    <property type="project" value="UniProtKB-UniRule"/>
</dbReference>
<keyword evidence="5 9" id="KW-0067">ATP-binding</keyword>
<dbReference type="EMBL" id="CP009761">
    <property type="protein sequence ID" value="AIZ36498.1"/>
    <property type="molecule type" value="Genomic_DNA"/>
</dbReference>
<evidence type="ECO:0000313" key="11">
    <source>
        <dbReference type="EMBL" id="AIZ36498.1"/>
    </source>
</evidence>
<keyword evidence="3 9" id="KW-0548">Nucleotidyltransferase</keyword>
<dbReference type="Proteomes" id="UP001141458">
    <property type="component" value="Unassembled WGS sequence"/>
</dbReference>
<dbReference type="NCBIfam" id="TIGR00125">
    <property type="entry name" value="cyt_tran_rel"/>
    <property type="match status" value="1"/>
</dbReference>
<comment type="similarity">
    <text evidence="9">Belongs to the bacterial CoaD family.</text>
</comment>
<name>A0A0B4S122_9FIRM</name>
<keyword evidence="14" id="KW-1185">Reference proteome</keyword>
<dbReference type="EMBL" id="JANDZV010000001">
    <property type="protein sequence ID" value="MCZ7406758.1"/>
    <property type="molecule type" value="Genomic_DNA"/>
</dbReference>
<dbReference type="GO" id="GO:0005524">
    <property type="term" value="F:ATP binding"/>
    <property type="evidence" value="ECO:0007669"/>
    <property type="project" value="UniProtKB-KW"/>
</dbReference>
<reference evidence="12" key="2">
    <citation type="submission" date="2020-04" db="EMBL/GenBank/DDBJ databases">
        <title>Deep metagenomics examines the oral microbiome during advanced dental caries in children, revealing novel taxa and co-occurrences with host molecules.</title>
        <authorList>
            <person name="Baker J.L."/>
            <person name="Morton J.T."/>
            <person name="Dinis M."/>
            <person name="Alvarez R."/>
            <person name="Tran N.C."/>
            <person name="Knight R."/>
            <person name="Edlund A."/>
        </authorList>
    </citation>
    <scope>NUCLEOTIDE SEQUENCE</scope>
    <source>
        <strain evidence="12">JCVI_23_bin.11</strain>
    </source>
</reference>
<feature type="binding site" evidence="9">
    <location>
        <begin position="8"/>
        <end position="9"/>
    </location>
    <ligand>
        <name>ATP</name>
        <dbReference type="ChEBI" id="CHEBI:30616"/>
    </ligand>
</feature>
<evidence type="ECO:0000256" key="8">
    <source>
        <dbReference type="ARBA" id="ARBA00029346"/>
    </source>
</evidence>
<dbReference type="PANTHER" id="PTHR21342:SF1">
    <property type="entry name" value="PHOSPHOPANTETHEINE ADENYLYLTRANSFERASE"/>
    <property type="match status" value="1"/>
</dbReference>
<keyword evidence="6 9" id="KW-0460">Magnesium</keyword>
<evidence type="ECO:0000256" key="6">
    <source>
        <dbReference type="ARBA" id="ARBA00022842"/>
    </source>
</evidence>
<dbReference type="KEGG" id="pmic:NW74_03660"/>
<evidence type="ECO:0000313" key="13">
    <source>
        <dbReference type="EMBL" id="MCZ7406758.1"/>
    </source>
</evidence>
<evidence type="ECO:0000313" key="14">
    <source>
        <dbReference type="Proteomes" id="UP000031386"/>
    </source>
</evidence>
<dbReference type="PANTHER" id="PTHR21342">
    <property type="entry name" value="PHOSPHOPANTETHEINE ADENYLYLTRANSFERASE"/>
    <property type="match status" value="1"/>
</dbReference>
<dbReference type="Proteomes" id="UP000758611">
    <property type="component" value="Unassembled WGS sequence"/>
</dbReference>
<dbReference type="GO" id="GO:0005737">
    <property type="term" value="C:cytoplasm"/>
    <property type="evidence" value="ECO:0007669"/>
    <property type="project" value="UniProtKB-SubCell"/>
</dbReference>
<evidence type="ECO:0000256" key="1">
    <source>
        <dbReference type="ARBA" id="ARBA00022490"/>
    </source>
</evidence>
<evidence type="ECO:0000259" key="10">
    <source>
        <dbReference type="Pfam" id="PF01467"/>
    </source>
</evidence>